<dbReference type="Proteomes" id="UP000225706">
    <property type="component" value="Unassembled WGS sequence"/>
</dbReference>
<feature type="region of interest" description="Disordered" evidence="1">
    <location>
        <begin position="272"/>
        <end position="293"/>
    </location>
</feature>
<dbReference type="EMBL" id="LSMT01000414">
    <property type="protein sequence ID" value="PFX18383.1"/>
    <property type="molecule type" value="Genomic_DNA"/>
</dbReference>
<dbReference type="AlphaFoldDB" id="A0A2B4RNK3"/>
<proteinExistence type="predicted"/>
<organism evidence="2 3">
    <name type="scientific">Stylophora pistillata</name>
    <name type="common">Smooth cauliflower coral</name>
    <dbReference type="NCBI Taxonomy" id="50429"/>
    <lineage>
        <taxon>Eukaryota</taxon>
        <taxon>Metazoa</taxon>
        <taxon>Cnidaria</taxon>
        <taxon>Anthozoa</taxon>
        <taxon>Hexacorallia</taxon>
        <taxon>Scleractinia</taxon>
        <taxon>Astrocoeniina</taxon>
        <taxon>Pocilloporidae</taxon>
        <taxon>Stylophora</taxon>
    </lineage>
</organism>
<comment type="caution">
    <text evidence="2">The sequence shown here is derived from an EMBL/GenBank/DDBJ whole genome shotgun (WGS) entry which is preliminary data.</text>
</comment>
<feature type="compositionally biased region" description="Polar residues" evidence="1">
    <location>
        <begin position="91"/>
        <end position="104"/>
    </location>
</feature>
<dbReference type="OrthoDB" id="5975916at2759"/>
<accession>A0A2B4RNK3</accession>
<feature type="compositionally biased region" description="Polar residues" evidence="1">
    <location>
        <begin position="280"/>
        <end position="290"/>
    </location>
</feature>
<evidence type="ECO:0000313" key="2">
    <source>
        <dbReference type="EMBL" id="PFX18383.1"/>
    </source>
</evidence>
<gene>
    <name evidence="2" type="ORF">AWC38_SpisGene17264</name>
</gene>
<protein>
    <submittedName>
        <fullName evidence="2">Uncharacterized protein</fullName>
    </submittedName>
</protein>
<keyword evidence="3" id="KW-1185">Reference proteome</keyword>
<name>A0A2B4RNK3_STYPI</name>
<reference evidence="3" key="1">
    <citation type="journal article" date="2017" name="bioRxiv">
        <title>Comparative analysis of the genomes of Stylophora pistillata and Acropora digitifera provides evidence for extensive differences between species of corals.</title>
        <authorList>
            <person name="Voolstra C.R."/>
            <person name="Li Y."/>
            <person name="Liew Y.J."/>
            <person name="Baumgarten S."/>
            <person name="Zoccola D."/>
            <person name="Flot J.-F."/>
            <person name="Tambutte S."/>
            <person name="Allemand D."/>
            <person name="Aranda M."/>
        </authorList>
    </citation>
    <scope>NUCLEOTIDE SEQUENCE [LARGE SCALE GENOMIC DNA]</scope>
</reference>
<evidence type="ECO:0000256" key="1">
    <source>
        <dbReference type="SAM" id="MobiDB-lite"/>
    </source>
</evidence>
<sequence>MLYQQHRGIKSHTSTKKKTIATYSKNQPVQLPKKEHFLTPDTPEIDWLPRSKELTWKRDMSKKGSTTLTRPATRQGSTLALRNISNIPFEKNLSQTPCRPQSRQSNRRLPLGGFSAGKVSSTVNKDCKIYKAELERKKDVKKTKKSKVLASTTTYSSRSMSCCTACGALTCRSGHSPGTKQATVKSMIICHSLDDLDLSFADSEALQPHNSTLREDELSLELKDTFPQDLSAILEEPMDNKEIESLKRTRTDIENCTQNNKQEIVNPELYTHETSDPDLTPQTGSKTDCTSGVKMTKPKQKRKLAYSVNTQPDCILLDVISNKKKPVKVLFKQDKNWLHINPSSFPVDILL</sequence>
<feature type="region of interest" description="Disordered" evidence="1">
    <location>
        <begin position="91"/>
        <end position="113"/>
    </location>
</feature>
<evidence type="ECO:0000313" key="3">
    <source>
        <dbReference type="Proteomes" id="UP000225706"/>
    </source>
</evidence>